<feature type="transmembrane region" description="Helical" evidence="7">
    <location>
        <begin position="253"/>
        <end position="272"/>
    </location>
</feature>
<feature type="transmembrane region" description="Helical" evidence="7">
    <location>
        <begin position="215"/>
        <end position="233"/>
    </location>
</feature>
<dbReference type="GO" id="GO:0004307">
    <property type="term" value="F:ethanolaminephosphotransferase activity"/>
    <property type="evidence" value="ECO:0007669"/>
    <property type="project" value="TreeGrafter"/>
</dbReference>
<name>A0A5K3FPQ8_MESCO</name>
<dbReference type="GO" id="GO:0005794">
    <property type="term" value="C:Golgi apparatus"/>
    <property type="evidence" value="ECO:0007669"/>
    <property type="project" value="TreeGrafter"/>
</dbReference>
<keyword evidence="4 7" id="KW-0472">Membrane</keyword>
<dbReference type="PROSITE" id="PS00379">
    <property type="entry name" value="CDP_ALCOHOL_P_TRANSF"/>
    <property type="match status" value="1"/>
</dbReference>
<evidence type="ECO:0000256" key="1">
    <source>
        <dbReference type="ARBA" id="ARBA00004370"/>
    </source>
</evidence>
<feature type="transmembrane region" description="Helical" evidence="7">
    <location>
        <begin position="185"/>
        <end position="203"/>
    </location>
</feature>
<dbReference type="InterPro" id="IPR000462">
    <property type="entry name" value="CDP-OH_P_trans"/>
</dbReference>
<dbReference type="Pfam" id="PF01066">
    <property type="entry name" value="CDP-OH_P_transf"/>
    <property type="match status" value="1"/>
</dbReference>
<feature type="compositionally biased region" description="Basic residues" evidence="6">
    <location>
        <begin position="409"/>
        <end position="418"/>
    </location>
</feature>
<feature type="transmembrane region" description="Helical" evidence="7">
    <location>
        <begin position="337"/>
        <end position="355"/>
    </location>
</feature>
<feature type="transmembrane region" description="Helical" evidence="7">
    <location>
        <begin position="54"/>
        <end position="74"/>
    </location>
</feature>
<evidence type="ECO:0000256" key="2">
    <source>
        <dbReference type="ARBA" id="ARBA00010441"/>
    </source>
</evidence>
<evidence type="ECO:0000256" key="4">
    <source>
        <dbReference type="ARBA" id="ARBA00023136"/>
    </source>
</evidence>
<dbReference type="GO" id="GO:0006646">
    <property type="term" value="P:phosphatidylethanolamine biosynthetic process"/>
    <property type="evidence" value="ECO:0007669"/>
    <property type="project" value="TreeGrafter"/>
</dbReference>
<feature type="transmembrane region" description="Helical" evidence="7">
    <location>
        <begin position="119"/>
        <end position="140"/>
    </location>
</feature>
<keyword evidence="3 5" id="KW-0808">Transferase</keyword>
<accession>A0A5K3FPQ8</accession>
<proteinExistence type="inferred from homology"/>
<dbReference type="Gene3D" id="1.20.120.1760">
    <property type="match status" value="1"/>
</dbReference>
<feature type="transmembrane region" description="Helical" evidence="7">
    <location>
        <begin position="279"/>
        <end position="299"/>
    </location>
</feature>
<sequence>MWRGHDSLPLRPEQLQTIKEHEYSCRGSSLLESYFQVFWCALVPYVPKRIAPNALTLFGLIINALSVLILLYYSPDLKSEVPSWSLAFGALCVFIYQTLDALDGKHARQTNSVSPLGELFDHGCDAVASVFVPLSLCVAVGIGTHPVVVFCQFFVFIALFYLAHWQCYITGHLEFGLIDVTEGQVGVMFVLLWTSIFGVGFWSHCIPIIGMPLKYVPFIAIMSAATLNIFRFFSIISEGGAGKAGTTVANTSVLFPAFPFGVVLTFAIMVAVRSPLNLYTSHLVLFLVTFGFVAVKVILKLVVDHMSKSEMAVADSILIGPVALFFNQYFNCPIPEYFVLWCCCILAVADTLLYSSHVCLQLADYLNIYIFRVDKPPPHPDSPQQLRDSKPGTSAPASSSFGRSTHYPGYHRSKWGPH</sequence>
<dbReference type="AlphaFoldDB" id="A0A5K3FPQ8"/>
<organism evidence="8">
    <name type="scientific">Mesocestoides corti</name>
    <name type="common">Flatworm</name>
    <dbReference type="NCBI Taxonomy" id="53468"/>
    <lineage>
        <taxon>Eukaryota</taxon>
        <taxon>Metazoa</taxon>
        <taxon>Spiralia</taxon>
        <taxon>Lophotrochozoa</taxon>
        <taxon>Platyhelminthes</taxon>
        <taxon>Cestoda</taxon>
        <taxon>Eucestoda</taxon>
        <taxon>Cyclophyllidea</taxon>
        <taxon>Mesocestoididae</taxon>
        <taxon>Mesocestoides</taxon>
    </lineage>
</organism>
<evidence type="ECO:0000256" key="5">
    <source>
        <dbReference type="RuleBase" id="RU003750"/>
    </source>
</evidence>
<reference evidence="8" key="1">
    <citation type="submission" date="2019-11" db="UniProtKB">
        <authorList>
            <consortium name="WormBaseParasite"/>
        </authorList>
    </citation>
    <scope>IDENTIFICATION</scope>
</reference>
<feature type="transmembrane region" description="Helical" evidence="7">
    <location>
        <begin position="81"/>
        <end position="99"/>
    </location>
</feature>
<keyword evidence="7" id="KW-1133">Transmembrane helix</keyword>
<evidence type="ECO:0000313" key="8">
    <source>
        <dbReference type="WBParaSite" id="MCU_008978-RA"/>
    </source>
</evidence>
<feature type="transmembrane region" description="Helical" evidence="7">
    <location>
        <begin position="147"/>
        <end position="165"/>
    </location>
</feature>
<dbReference type="GO" id="GO:0004142">
    <property type="term" value="F:diacylglycerol cholinephosphotransferase activity"/>
    <property type="evidence" value="ECO:0007669"/>
    <property type="project" value="TreeGrafter"/>
</dbReference>
<dbReference type="PANTHER" id="PTHR10414">
    <property type="entry name" value="ETHANOLAMINEPHOSPHOTRANSFERASE"/>
    <property type="match status" value="1"/>
</dbReference>
<comment type="subcellular location">
    <subcellularLocation>
        <location evidence="1">Membrane</location>
    </subcellularLocation>
</comment>
<dbReference type="GO" id="GO:0005789">
    <property type="term" value="C:endoplasmic reticulum membrane"/>
    <property type="evidence" value="ECO:0007669"/>
    <property type="project" value="TreeGrafter"/>
</dbReference>
<evidence type="ECO:0000256" key="7">
    <source>
        <dbReference type="SAM" id="Phobius"/>
    </source>
</evidence>
<dbReference type="PANTHER" id="PTHR10414:SF37">
    <property type="entry name" value="BB IN A BOXCAR, ISOFORM C"/>
    <property type="match status" value="1"/>
</dbReference>
<evidence type="ECO:0000256" key="6">
    <source>
        <dbReference type="SAM" id="MobiDB-lite"/>
    </source>
</evidence>
<dbReference type="InterPro" id="IPR014472">
    <property type="entry name" value="CHOPT"/>
</dbReference>
<feature type="region of interest" description="Disordered" evidence="6">
    <location>
        <begin position="379"/>
        <end position="418"/>
    </location>
</feature>
<dbReference type="WBParaSite" id="MCU_008978-RA">
    <property type="protein sequence ID" value="MCU_008978-RA"/>
    <property type="gene ID" value="MCU_008978"/>
</dbReference>
<evidence type="ECO:0000256" key="3">
    <source>
        <dbReference type="ARBA" id="ARBA00022679"/>
    </source>
</evidence>
<keyword evidence="7" id="KW-0812">Transmembrane</keyword>
<protein>
    <submittedName>
        <fullName evidence="8">Choline/ethanolaminephosphotransferase 1-like</fullName>
    </submittedName>
</protein>
<comment type="similarity">
    <text evidence="2 5">Belongs to the CDP-alcohol phosphatidyltransferase class-I family.</text>
</comment>
<dbReference type="InterPro" id="IPR043130">
    <property type="entry name" value="CDP-OH_PTrfase_TM_dom"/>
</dbReference>
<feature type="compositionally biased region" description="Polar residues" evidence="6">
    <location>
        <begin position="382"/>
        <end position="403"/>
    </location>
</feature>
<dbReference type="InterPro" id="IPR048254">
    <property type="entry name" value="CDP_ALCOHOL_P_TRANSF_CS"/>
</dbReference>
<dbReference type="PIRSF" id="PIRSF015665">
    <property type="entry name" value="CHOPT"/>
    <property type="match status" value="1"/>
</dbReference>